<proteinExistence type="predicted"/>
<dbReference type="Pfam" id="PF00050">
    <property type="entry name" value="Kazal_1"/>
    <property type="match status" value="1"/>
</dbReference>
<evidence type="ECO:0000256" key="1">
    <source>
        <dbReference type="ARBA" id="ARBA00004613"/>
    </source>
</evidence>
<dbReference type="CDD" id="cd00104">
    <property type="entry name" value="KAZAL_FS"/>
    <property type="match status" value="1"/>
</dbReference>
<evidence type="ECO:0000313" key="5">
    <source>
        <dbReference type="EMBL" id="KAF5913313.1"/>
    </source>
</evidence>
<protein>
    <recommendedName>
        <fullName evidence="4">Kazal-like domain-containing protein</fullName>
    </recommendedName>
</protein>
<dbReference type="InterPro" id="IPR036058">
    <property type="entry name" value="Kazal_dom_sf"/>
</dbReference>
<dbReference type="PROSITE" id="PS00282">
    <property type="entry name" value="KAZAL_1"/>
    <property type="match status" value="1"/>
</dbReference>
<evidence type="ECO:0000259" key="4">
    <source>
        <dbReference type="PROSITE" id="PS51465"/>
    </source>
</evidence>
<keyword evidence="2" id="KW-0964">Secreted</keyword>
<organism evidence="5 6">
    <name type="scientific">Diceros bicornis minor</name>
    <name type="common">South-central black rhinoceros</name>
    <dbReference type="NCBI Taxonomy" id="77932"/>
    <lineage>
        <taxon>Eukaryota</taxon>
        <taxon>Metazoa</taxon>
        <taxon>Chordata</taxon>
        <taxon>Craniata</taxon>
        <taxon>Vertebrata</taxon>
        <taxon>Euteleostomi</taxon>
        <taxon>Mammalia</taxon>
        <taxon>Eutheria</taxon>
        <taxon>Laurasiatheria</taxon>
        <taxon>Perissodactyla</taxon>
        <taxon>Rhinocerotidae</taxon>
        <taxon>Diceros</taxon>
    </lineage>
</organism>
<keyword evidence="6" id="KW-1185">Reference proteome</keyword>
<feature type="domain" description="Kazal-like" evidence="4">
    <location>
        <begin position="61"/>
        <end position="103"/>
    </location>
</feature>
<dbReference type="GO" id="GO:0005576">
    <property type="term" value="C:extracellular region"/>
    <property type="evidence" value="ECO:0007669"/>
    <property type="project" value="UniProtKB-SubCell"/>
</dbReference>
<dbReference type="InterPro" id="IPR002350">
    <property type="entry name" value="Kazal_dom"/>
</dbReference>
<comment type="caution">
    <text evidence="5">The sequence shown here is derived from an EMBL/GenBank/DDBJ whole genome shotgun (WGS) entry which is preliminary data.</text>
</comment>
<evidence type="ECO:0000256" key="3">
    <source>
        <dbReference type="ARBA" id="ARBA00023157"/>
    </source>
</evidence>
<dbReference type="SUPFAM" id="SSF100895">
    <property type="entry name" value="Kazal-type serine protease inhibitors"/>
    <property type="match status" value="1"/>
</dbReference>
<keyword evidence="3" id="KW-1015">Disulfide bond</keyword>
<dbReference type="AlphaFoldDB" id="A0A7J7ECA2"/>
<dbReference type="PANTHER" id="PTHR47499">
    <property type="entry name" value="SERINE PROTEASE INHIBITOR KAZAL-TYPE 7 SPINK7"/>
    <property type="match status" value="1"/>
</dbReference>
<dbReference type="SMART" id="SM00280">
    <property type="entry name" value="KAZAL"/>
    <property type="match status" value="1"/>
</dbReference>
<dbReference type="PROSITE" id="PS51465">
    <property type="entry name" value="KAZAL_2"/>
    <property type="match status" value="1"/>
</dbReference>
<evidence type="ECO:0000256" key="2">
    <source>
        <dbReference type="ARBA" id="ARBA00022525"/>
    </source>
</evidence>
<accession>A0A7J7ECA2</accession>
<dbReference type="InterPro" id="IPR050159">
    <property type="entry name" value="Kazal-type_SerProtInhib"/>
</dbReference>
<comment type="subcellular location">
    <subcellularLocation>
        <location evidence="1">Secreted</location>
    </subcellularLocation>
</comment>
<dbReference type="EMBL" id="JACDTQ010003641">
    <property type="protein sequence ID" value="KAF5913313.1"/>
    <property type="molecule type" value="Genomic_DNA"/>
</dbReference>
<dbReference type="Proteomes" id="UP000551758">
    <property type="component" value="Unassembled WGS sequence"/>
</dbReference>
<name>A0A7J7ECA2_DICBM</name>
<dbReference type="Gene3D" id="3.30.60.30">
    <property type="match status" value="1"/>
</dbReference>
<reference evidence="5 6" key="1">
    <citation type="journal article" date="2020" name="Mol. Biol. Evol.">
        <title>Interspecific Gene Flow and the Evolution of Specialization in Black and White Rhinoceros.</title>
        <authorList>
            <person name="Moodley Y."/>
            <person name="Westbury M.V."/>
            <person name="Russo I.M."/>
            <person name="Gopalakrishnan S."/>
            <person name="Rakotoarivelo A."/>
            <person name="Olsen R.A."/>
            <person name="Prost S."/>
            <person name="Tunstall T."/>
            <person name="Ryder O.A."/>
            <person name="Dalen L."/>
            <person name="Bruford M.W."/>
        </authorList>
    </citation>
    <scope>NUCLEOTIDE SEQUENCE [LARGE SCALE GENOMIC DNA]</scope>
    <source>
        <strain evidence="5">SBR-YM</strain>
        <tissue evidence="5">Skin</tissue>
    </source>
</reference>
<evidence type="ECO:0000313" key="6">
    <source>
        <dbReference type="Proteomes" id="UP000551758"/>
    </source>
</evidence>
<dbReference type="PANTHER" id="PTHR47499:SF6">
    <property type="entry name" value="SERINE PROTEASE INHIBITOR KAZAL-TYPE 6"/>
    <property type="match status" value="1"/>
</dbReference>
<sequence length="103" mass="11681">SHSQGVGEGQKWAWGGRWGLETLEVNVFPKCFFHICFPKDKRGWITSSEGRMLRKGGLRRRLSHIDCGEFRDPKVFCTRESDPHCGSNGQTYGNKCSFCKAVV</sequence>
<feature type="non-terminal residue" evidence="5">
    <location>
        <position position="103"/>
    </location>
</feature>
<dbReference type="FunFam" id="3.30.60.30:FF:000037">
    <property type="entry name" value="Ovomucoid"/>
    <property type="match status" value="1"/>
</dbReference>
<gene>
    <name evidence="5" type="ORF">HPG69_016929</name>
</gene>